<evidence type="ECO:0000313" key="2">
    <source>
        <dbReference type="EMBL" id="CAI2386988.1"/>
    </source>
</evidence>
<dbReference type="GO" id="GO:0071277">
    <property type="term" value="P:cellular response to calcium ion"/>
    <property type="evidence" value="ECO:0007669"/>
    <property type="project" value="TreeGrafter"/>
</dbReference>
<dbReference type="GO" id="GO:0005886">
    <property type="term" value="C:plasma membrane"/>
    <property type="evidence" value="ECO:0007669"/>
    <property type="project" value="TreeGrafter"/>
</dbReference>
<dbReference type="EMBL" id="CAMPGE010029508">
    <property type="protein sequence ID" value="CAI2386988.1"/>
    <property type="molecule type" value="Genomic_DNA"/>
</dbReference>
<dbReference type="InterPro" id="IPR045052">
    <property type="entry name" value="Copine"/>
</dbReference>
<dbReference type="GO" id="GO:0005544">
    <property type="term" value="F:calcium-dependent phospholipid binding"/>
    <property type="evidence" value="ECO:0007669"/>
    <property type="project" value="InterPro"/>
</dbReference>
<accession>A0AAD1Y9F8</accession>
<proteinExistence type="predicted"/>
<dbReference type="InterPro" id="IPR036465">
    <property type="entry name" value="vWFA_dom_sf"/>
</dbReference>
<evidence type="ECO:0000313" key="3">
    <source>
        <dbReference type="Proteomes" id="UP001295684"/>
    </source>
</evidence>
<keyword evidence="3" id="KW-1185">Reference proteome</keyword>
<dbReference type="Pfam" id="PF07002">
    <property type="entry name" value="Copine"/>
    <property type="match status" value="1"/>
</dbReference>
<dbReference type="SUPFAM" id="SSF53300">
    <property type="entry name" value="vWA-like"/>
    <property type="match status" value="1"/>
</dbReference>
<dbReference type="PANTHER" id="PTHR10857">
    <property type="entry name" value="COPINE"/>
    <property type="match status" value="1"/>
</dbReference>
<name>A0AAD1Y9F8_EUPCR</name>
<feature type="domain" description="Copine C-terminal" evidence="1">
    <location>
        <begin position="29"/>
        <end position="220"/>
    </location>
</feature>
<dbReference type="Proteomes" id="UP001295684">
    <property type="component" value="Unassembled WGS sequence"/>
</dbReference>
<evidence type="ECO:0000259" key="1">
    <source>
        <dbReference type="Pfam" id="PF07002"/>
    </source>
</evidence>
<gene>
    <name evidence="2" type="ORF">ECRASSUSDP1_LOCUS28614</name>
</gene>
<dbReference type="PANTHER" id="PTHR10857:SF106">
    <property type="entry name" value="C2 DOMAIN-CONTAINING PROTEIN"/>
    <property type="match status" value="1"/>
</dbReference>
<sequence>MVCVDFTASNGDIRRPSSFCFLNSTVRYIDYQNMIKLVGNILEVYRYNCPQYPCYGFGGIPKYVDKRKVSHCFHLNGEIEPEVDGVERILDAYQLSFLNCEIYGHTNFESCMIKTVDCIKDRMNKKMYHILLILTNGDIHDMPKTRDIIVERSHYPLSIIIIGFGENSFHKMIELNGDYIILCNTKVEATIRDIVQFVKFNEFRHGNIQALAEEVLEEVLNKLYLN</sequence>
<organism evidence="2 3">
    <name type="scientific">Euplotes crassus</name>
    <dbReference type="NCBI Taxonomy" id="5936"/>
    <lineage>
        <taxon>Eukaryota</taxon>
        <taxon>Sar</taxon>
        <taxon>Alveolata</taxon>
        <taxon>Ciliophora</taxon>
        <taxon>Intramacronucleata</taxon>
        <taxon>Spirotrichea</taxon>
        <taxon>Hypotrichia</taxon>
        <taxon>Euplotida</taxon>
        <taxon>Euplotidae</taxon>
        <taxon>Moneuplotes</taxon>
    </lineage>
</organism>
<dbReference type="AlphaFoldDB" id="A0AAD1Y9F8"/>
<comment type="caution">
    <text evidence="2">The sequence shown here is derived from an EMBL/GenBank/DDBJ whole genome shotgun (WGS) entry which is preliminary data.</text>
</comment>
<protein>
    <recommendedName>
        <fullName evidence="1">Copine C-terminal domain-containing protein</fullName>
    </recommendedName>
</protein>
<dbReference type="InterPro" id="IPR010734">
    <property type="entry name" value="Copine_C"/>
</dbReference>
<reference evidence="2" key="1">
    <citation type="submission" date="2023-07" db="EMBL/GenBank/DDBJ databases">
        <authorList>
            <consortium name="AG Swart"/>
            <person name="Singh M."/>
            <person name="Singh A."/>
            <person name="Seah K."/>
            <person name="Emmerich C."/>
        </authorList>
    </citation>
    <scope>NUCLEOTIDE SEQUENCE</scope>
    <source>
        <strain evidence="2">DP1</strain>
    </source>
</reference>